<keyword evidence="8" id="KW-0670">Pyruvate</keyword>
<keyword evidence="6" id="KW-0411">Iron-sulfur</keyword>
<dbReference type="PROSITE" id="PS00198">
    <property type="entry name" value="4FE4S_FER_1"/>
    <property type="match status" value="1"/>
</dbReference>
<keyword evidence="3" id="KW-0479">Metal-binding</keyword>
<keyword evidence="4" id="KW-0677">Repeat</keyword>
<comment type="caution">
    <text evidence="8">The sequence shown here is derived from an EMBL/GenBank/DDBJ whole genome shotgun (WGS) entry which is preliminary data.</text>
</comment>
<evidence type="ECO:0000256" key="1">
    <source>
        <dbReference type="ARBA" id="ARBA00001966"/>
    </source>
</evidence>
<dbReference type="GO" id="GO:0051539">
    <property type="term" value="F:4 iron, 4 sulfur cluster binding"/>
    <property type="evidence" value="ECO:0007669"/>
    <property type="project" value="UniProtKB-KW"/>
</dbReference>
<dbReference type="PANTHER" id="PTHR43724:SF1">
    <property type="entry name" value="PYRUVATE SYNTHASE SUBUNIT PORD"/>
    <property type="match status" value="1"/>
</dbReference>
<accession>W4V940</accession>
<keyword evidence="9" id="KW-1185">Reference proteome</keyword>
<evidence type="ECO:0000259" key="7">
    <source>
        <dbReference type="PROSITE" id="PS51379"/>
    </source>
</evidence>
<dbReference type="InterPro" id="IPR017900">
    <property type="entry name" value="4Fe4S_Fe_S_CS"/>
</dbReference>
<dbReference type="PROSITE" id="PS51379">
    <property type="entry name" value="4FE4S_FER_2"/>
    <property type="match status" value="2"/>
</dbReference>
<dbReference type="InterPro" id="IPR017896">
    <property type="entry name" value="4Fe4S_Fe-S-bd"/>
</dbReference>
<feature type="domain" description="4Fe-4S ferredoxin-type" evidence="7">
    <location>
        <begin position="72"/>
        <end position="101"/>
    </location>
</feature>
<evidence type="ECO:0000256" key="4">
    <source>
        <dbReference type="ARBA" id="ARBA00022737"/>
    </source>
</evidence>
<gene>
    <name evidence="8" type="ORF">JCM21531_2781</name>
</gene>
<name>W4V940_9FIRM</name>
<dbReference type="STRING" id="1294263.JCM21531_2781"/>
<dbReference type="OrthoDB" id="9794954at2"/>
<feature type="domain" description="4Fe-4S ferredoxin-type" evidence="7">
    <location>
        <begin position="41"/>
        <end position="70"/>
    </location>
</feature>
<organism evidence="8 9">
    <name type="scientific">Acetivibrio straminisolvens JCM 21531</name>
    <dbReference type="NCBI Taxonomy" id="1294263"/>
    <lineage>
        <taxon>Bacteria</taxon>
        <taxon>Bacillati</taxon>
        <taxon>Bacillota</taxon>
        <taxon>Clostridia</taxon>
        <taxon>Eubacteriales</taxon>
        <taxon>Oscillospiraceae</taxon>
        <taxon>Acetivibrio</taxon>
    </lineage>
</organism>
<proteinExistence type="predicted"/>
<evidence type="ECO:0000313" key="8">
    <source>
        <dbReference type="EMBL" id="GAE89274.1"/>
    </source>
</evidence>
<dbReference type="RefSeq" id="WP_038289441.1">
    <property type="nucleotide sequence ID" value="NZ_BAVR01000033.1"/>
</dbReference>
<dbReference type="Pfam" id="PF00037">
    <property type="entry name" value="Fer4"/>
    <property type="match status" value="2"/>
</dbReference>
<dbReference type="SUPFAM" id="SSF54862">
    <property type="entry name" value="4Fe-4S ferredoxins"/>
    <property type="match status" value="1"/>
</dbReference>
<evidence type="ECO:0000256" key="3">
    <source>
        <dbReference type="ARBA" id="ARBA00022723"/>
    </source>
</evidence>
<dbReference type="InterPro" id="IPR011898">
    <property type="entry name" value="PorD_KorD"/>
</dbReference>
<dbReference type="GO" id="GO:0016625">
    <property type="term" value="F:oxidoreductase activity, acting on the aldehyde or oxo group of donors, iron-sulfur protein as acceptor"/>
    <property type="evidence" value="ECO:0007669"/>
    <property type="project" value="InterPro"/>
</dbReference>
<dbReference type="EMBL" id="BAVR01000033">
    <property type="protein sequence ID" value="GAE89274.1"/>
    <property type="molecule type" value="Genomic_DNA"/>
</dbReference>
<keyword evidence="5" id="KW-0408">Iron</keyword>
<evidence type="ECO:0000256" key="2">
    <source>
        <dbReference type="ARBA" id="ARBA00022485"/>
    </source>
</evidence>
<dbReference type="Gene3D" id="3.30.70.20">
    <property type="match status" value="1"/>
</dbReference>
<dbReference type="Proteomes" id="UP000019109">
    <property type="component" value="Unassembled WGS sequence"/>
</dbReference>
<dbReference type="GO" id="GO:0046872">
    <property type="term" value="F:metal ion binding"/>
    <property type="evidence" value="ECO:0007669"/>
    <property type="project" value="UniProtKB-KW"/>
</dbReference>
<comment type="cofactor">
    <cofactor evidence="1">
        <name>[4Fe-4S] cluster</name>
        <dbReference type="ChEBI" id="CHEBI:49883"/>
    </cofactor>
</comment>
<reference evidence="8" key="1">
    <citation type="journal article" date="2014" name="Genome Announc.">
        <title>Draft Genome Sequence of Clostridium straminisolvens Strain JCM 21531T, Isolated from a Cellulose-Degrading Bacterial Community.</title>
        <authorList>
            <person name="Yuki M."/>
            <person name="Oshima K."/>
            <person name="Suda W."/>
            <person name="Sakamoto M."/>
            <person name="Kitamura K."/>
            <person name="Iida T."/>
            <person name="Hattori M."/>
            <person name="Ohkuma M."/>
        </authorList>
    </citation>
    <scope>NUCLEOTIDE SEQUENCE [LARGE SCALE GENOMIC DNA]</scope>
    <source>
        <strain evidence="8">JCM 21531</strain>
    </source>
</reference>
<dbReference type="NCBIfam" id="TIGR02179">
    <property type="entry name" value="PorD_KorD"/>
    <property type="match status" value="1"/>
</dbReference>
<dbReference type="AlphaFoldDB" id="W4V940"/>
<evidence type="ECO:0000256" key="5">
    <source>
        <dbReference type="ARBA" id="ARBA00023004"/>
    </source>
</evidence>
<evidence type="ECO:0000313" key="9">
    <source>
        <dbReference type="Proteomes" id="UP000019109"/>
    </source>
</evidence>
<protein>
    <submittedName>
        <fullName evidence="8">Pyruvate:ferredoxin oxidoreductase</fullName>
    </submittedName>
</protein>
<keyword evidence="2" id="KW-0004">4Fe-4S</keyword>
<evidence type="ECO:0000256" key="6">
    <source>
        <dbReference type="ARBA" id="ARBA00023014"/>
    </source>
</evidence>
<sequence length="102" mass="11437">MSKKELRDVRPDVTWKDITPGGTIDSPGNAHLFRTGDWRSMKPVWNEEKCKQCLLCNPVCPDSSIMVNEEAKMTGIDYDHCKGCGICAKACPFKAIDFVEEV</sequence>
<dbReference type="PANTHER" id="PTHR43724">
    <property type="entry name" value="PYRUVATE SYNTHASE SUBUNIT PORD"/>
    <property type="match status" value="1"/>
</dbReference>